<keyword evidence="1" id="KW-0732">Signal</keyword>
<feature type="chain" id="PRO_5015659813" description="Alginate export protein" evidence="1">
    <location>
        <begin position="20"/>
        <end position="426"/>
    </location>
</feature>
<dbReference type="EMBL" id="PTJC01000005">
    <property type="protein sequence ID" value="PPK88396.1"/>
    <property type="molecule type" value="Genomic_DNA"/>
</dbReference>
<dbReference type="OrthoDB" id="1070463at2"/>
<evidence type="ECO:0000313" key="3">
    <source>
        <dbReference type="Proteomes" id="UP000237662"/>
    </source>
</evidence>
<evidence type="ECO:0000256" key="1">
    <source>
        <dbReference type="SAM" id="SignalP"/>
    </source>
</evidence>
<dbReference type="AlphaFoldDB" id="A0A2S6IA80"/>
<organism evidence="2 3">
    <name type="scientific">Neolewinella xylanilytica</name>
    <dbReference type="NCBI Taxonomy" id="1514080"/>
    <lineage>
        <taxon>Bacteria</taxon>
        <taxon>Pseudomonadati</taxon>
        <taxon>Bacteroidota</taxon>
        <taxon>Saprospiria</taxon>
        <taxon>Saprospirales</taxon>
        <taxon>Lewinellaceae</taxon>
        <taxon>Neolewinella</taxon>
    </lineage>
</organism>
<keyword evidence="3" id="KW-1185">Reference proteome</keyword>
<dbReference type="SUPFAM" id="SSF56935">
    <property type="entry name" value="Porins"/>
    <property type="match status" value="1"/>
</dbReference>
<accession>A0A2S6IA80</accession>
<dbReference type="RefSeq" id="WP_104418945.1">
    <property type="nucleotide sequence ID" value="NZ_PTJC01000005.1"/>
</dbReference>
<comment type="caution">
    <text evidence="2">The sequence shown here is derived from an EMBL/GenBank/DDBJ whole genome shotgun (WGS) entry which is preliminary data.</text>
</comment>
<feature type="signal peptide" evidence="1">
    <location>
        <begin position="1"/>
        <end position="19"/>
    </location>
</feature>
<evidence type="ECO:0008006" key="4">
    <source>
        <dbReference type="Google" id="ProtNLM"/>
    </source>
</evidence>
<proteinExistence type="predicted"/>
<gene>
    <name evidence="2" type="ORF">CLV84_1363</name>
</gene>
<name>A0A2S6IA80_9BACT</name>
<evidence type="ECO:0000313" key="2">
    <source>
        <dbReference type="EMBL" id="PPK88396.1"/>
    </source>
</evidence>
<protein>
    <recommendedName>
        <fullName evidence="4">Alginate export protein</fullName>
    </recommendedName>
</protein>
<reference evidence="2 3" key="1">
    <citation type="submission" date="2018-02" db="EMBL/GenBank/DDBJ databases">
        <title>Genomic Encyclopedia of Archaeal and Bacterial Type Strains, Phase II (KMG-II): from individual species to whole genera.</title>
        <authorList>
            <person name="Goeker M."/>
        </authorList>
    </citation>
    <scope>NUCLEOTIDE SEQUENCE [LARGE SCALE GENOMIC DNA]</scope>
    <source>
        <strain evidence="2 3">DSM 29526</strain>
    </source>
</reference>
<sequence>MKKIAFLLLFLSLGAGLSAQFELSAEVRPRAEFRNGFKTPSSSGFDPAFFVEQRSRLYLDYAEEKYTFRLALQDVRLWGEVPQIFKNEGGNTFLSEAWGQYRFTPGFSVKAGRQIISYDNERILGALEWAQQGRRHDALLFQFEGEKKVNRLHLGFAFNSDDDIPEPALLQRPGANFYSVSGNYKSLQYAWFNRTFAEEKGTLSLLAMNETLQNADSTVSNRQTLGTYFTYQVGKVTLSGDLYAQTGRLGGNTVGALLGGINATYPTKATPLTLGFEYISGKDDTDESADVTWFDPSYGTNHAFNGFMDYFFVGPANGTVGVTDLYLKTKWKVGKAALLAHGHHFLTASEQLDDSGDKLSASLGTELDLVYVRKLADAVTLHVGYSHLLGTETLTTLRPGNRQSNNWAWTMITFQPSLLKTENKKK</sequence>
<dbReference type="Proteomes" id="UP000237662">
    <property type="component" value="Unassembled WGS sequence"/>
</dbReference>